<keyword evidence="10" id="KW-1185">Reference proteome</keyword>
<dbReference type="RefSeq" id="WP_064026899.1">
    <property type="nucleotide sequence ID" value="NZ_LUUK01000100.1"/>
</dbReference>
<organism evidence="9 10">
    <name type="scientific">Methylomonas koyamae</name>
    <dbReference type="NCBI Taxonomy" id="702114"/>
    <lineage>
        <taxon>Bacteria</taxon>
        <taxon>Pseudomonadati</taxon>
        <taxon>Pseudomonadota</taxon>
        <taxon>Gammaproteobacteria</taxon>
        <taxon>Methylococcales</taxon>
        <taxon>Methylococcaceae</taxon>
        <taxon>Methylomonas</taxon>
    </lineage>
</organism>
<dbReference type="GO" id="GO:0005216">
    <property type="term" value="F:monoatomic ion channel activity"/>
    <property type="evidence" value="ECO:0007669"/>
    <property type="project" value="InterPro"/>
</dbReference>
<dbReference type="PANTHER" id="PTHR43833:SF9">
    <property type="entry name" value="POTASSIUM CHANNEL PROTEIN YUGO-RELATED"/>
    <property type="match status" value="1"/>
</dbReference>
<comment type="caution">
    <text evidence="9">The sequence shown here is derived from an EMBL/GenBank/DDBJ whole genome shotgun (WGS) entry which is preliminary data.</text>
</comment>
<comment type="subcellular location">
    <subcellularLocation>
        <location evidence="1">Membrane</location>
        <topology evidence="1">Multi-pass membrane protein</topology>
    </subcellularLocation>
</comment>
<dbReference type="InterPro" id="IPR050721">
    <property type="entry name" value="Trk_Ktr_HKT_K-transport"/>
</dbReference>
<dbReference type="EMBL" id="LUUK01000100">
    <property type="protein sequence ID" value="OAI21370.1"/>
    <property type="molecule type" value="Genomic_DNA"/>
</dbReference>
<feature type="transmembrane region" description="Helical" evidence="6">
    <location>
        <begin position="185"/>
        <end position="203"/>
    </location>
</feature>
<reference evidence="10" key="1">
    <citation type="submission" date="2016-03" db="EMBL/GenBank/DDBJ databases">
        <authorList>
            <person name="Heylen K."/>
            <person name="De Vos P."/>
            <person name="Vekeman B."/>
        </authorList>
    </citation>
    <scope>NUCLEOTIDE SEQUENCE [LARGE SCALE GENOMIC DNA]</scope>
    <source>
        <strain evidence="10">R-45383</strain>
    </source>
</reference>
<evidence type="ECO:0000256" key="1">
    <source>
        <dbReference type="ARBA" id="ARBA00004141"/>
    </source>
</evidence>
<dbReference type="STRING" id="702114.A1355_02515"/>
<dbReference type="InterPro" id="IPR005821">
    <property type="entry name" value="Ion_trans_dom"/>
</dbReference>
<feature type="transmembrane region" description="Helical" evidence="6">
    <location>
        <begin position="70"/>
        <end position="89"/>
    </location>
</feature>
<dbReference type="OrthoDB" id="9781411at2"/>
<feature type="transmembrane region" description="Helical" evidence="6">
    <location>
        <begin position="215"/>
        <end position="232"/>
    </location>
</feature>
<proteinExistence type="predicted"/>
<dbReference type="SUPFAM" id="SSF51735">
    <property type="entry name" value="NAD(P)-binding Rossmann-fold domains"/>
    <property type="match status" value="1"/>
</dbReference>
<dbReference type="InterPro" id="IPR006037">
    <property type="entry name" value="RCK_C"/>
</dbReference>
<protein>
    <recommendedName>
        <fullName evidence="5">BK channel</fullName>
    </recommendedName>
</protein>
<dbReference type="PRINTS" id="PR00169">
    <property type="entry name" value="KCHANNEL"/>
</dbReference>
<evidence type="ECO:0000259" key="7">
    <source>
        <dbReference type="PROSITE" id="PS51201"/>
    </source>
</evidence>
<dbReference type="Gene3D" id="3.40.50.720">
    <property type="entry name" value="NAD(P)-binding Rossmann-like Domain"/>
    <property type="match status" value="1"/>
</dbReference>
<feature type="transmembrane region" description="Helical" evidence="6">
    <location>
        <begin position="42"/>
        <end position="58"/>
    </location>
</feature>
<dbReference type="GO" id="GO:0016020">
    <property type="term" value="C:membrane"/>
    <property type="evidence" value="ECO:0007669"/>
    <property type="project" value="UniProtKB-SubCell"/>
</dbReference>
<evidence type="ECO:0000256" key="5">
    <source>
        <dbReference type="ARBA" id="ARBA00029579"/>
    </source>
</evidence>
<keyword evidence="2 6" id="KW-0812">Transmembrane</keyword>
<dbReference type="Gene3D" id="1.10.287.70">
    <property type="match status" value="1"/>
</dbReference>
<evidence type="ECO:0000256" key="3">
    <source>
        <dbReference type="ARBA" id="ARBA00022989"/>
    </source>
</evidence>
<dbReference type="Pfam" id="PF02254">
    <property type="entry name" value="TrkA_N"/>
    <property type="match status" value="1"/>
</dbReference>
<dbReference type="Proteomes" id="UP000077628">
    <property type="component" value="Unassembled WGS sequence"/>
</dbReference>
<dbReference type="GO" id="GO:0006813">
    <property type="term" value="P:potassium ion transport"/>
    <property type="evidence" value="ECO:0007669"/>
    <property type="project" value="InterPro"/>
</dbReference>
<evidence type="ECO:0000313" key="9">
    <source>
        <dbReference type="EMBL" id="OAI21370.1"/>
    </source>
</evidence>
<keyword evidence="9" id="KW-0406">Ion transport</keyword>
<dbReference type="InterPro" id="IPR003148">
    <property type="entry name" value="RCK_N"/>
</dbReference>
<feature type="domain" description="RCK C-terminal" evidence="8">
    <location>
        <begin position="427"/>
        <end position="525"/>
    </location>
</feature>
<name>A0A177NWA8_9GAMM</name>
<dbReference type="InterPro" id="IPR036291">
    <property type="entry name" value="NAD(P)-bd_dom_sf"/>
</dbReference>
<accession>A0A177NWA8</accession>
<dbReference type="GO" id="GO:0008324">
    <property type="term" value="F:monoatomic cation transmembrane transporter activity"/>
    <property type="evidence" value="ECO:0007669"/>
    <property type="project" value="InterPro"/>
</dbReference>
<dbReference type="InterPro" id="IPR036721">
    <property type="entry name" value="RCK_C_sf"/>
</dbReference>
<dbReference type="SUPFAM" id="SSF116726">
    <property type="entry name" value="TrkA C-terminal domain-like"/>
    <property type="match status" value="1"/>
</dbReference>
<evidence type="ECO:0000256" key="6">
    <source>
        <dbReference type="SAM" id="Phobius"/>
    </source>
</evidence>
<keyword evidence="9" id="KW-0407">Ion channel</keyword>
<gene>
    <name evidence="9" type="ORF">A1355_02515</name>
</gene>
<dbReference type="PROSITE" id="PS51201">
    <property type="entry name" value="RCK_N"/>
    <property type="match status" value="1"/>
</dbReference>
<sequence>MLSKLIVYAAYFLKSAEGYRRSKQFFYQLLEEPHSPRKRRFDSIMIGLIVLSVIFLLYRIEHQASTMGGYFEQAILAVFITEYLLRGWIYSDSYKIIIEEYEKALYLNLPFNLPAAGKRILAKELEYMSSAFAVIDILAILPSYRPLDILRIFIVFRLFKLFRYSDSAKLFANVLASRRYELTTLLIFSGFLLFIASVAIYMFEYQVAGGSIKTMFDAFYWSVVTLATVGYGDITPQTTGGRWVAVFLILTSIGVLSFFTSILIAAFAEKMLSLRESRAYAELDRYQNFIIICGFGRVGQEIARHLHREQQPFIVIDRKEANVVQAKNLGYLAVQNDASKNEVLLNAGINRGATAILCITGDDVVNVYITLTGRHLNKNVRIISRANRHENVNKLYQAGADNVIRPFEVAGLLAAEFVGQPVAFEAISGILQNQTEITMETVLVTENSPLDNRRIGQLDLKQNKLTLLGVISDNPIHFKHKNKYQVKQQHFYFNPEEKFILRHGDLLVLLGRKYGIDHFRDQVEQRRLWNRTSP</sequence>
<evidence type="ECO:0000259" key="8">
    <source>
        <dbReference type="PROSITE" id="PS51202"/>
    </source>
</evidence>
<evidence type="ECO:0000256" key="4">
    <source>
        <dbReference type="ARBA" id="ARBA00023136"/>
    </source>
</evidence>
<keyword evidence="9" id="KW-0813">Transport</keyword>
<dbReference type="SUPFAM" id="SSF81324">
    <property type="entry name" value="Voltage-gated potassium channels"/>
    <property type="match status" value="1"/>
</dbReference>
<feature type="transmembrane region" description="Helical" evidence="6">
    <location>
        <begin position="244"/>
        <end position="268"/>
    </location>
</feature>
<dbReference type="Gene3D" id="3.30.70.1450">
    <property type="entry name" value="Regulator of K+ conductance, C-terminal domain"/>
    <property type="match status" value="1"/>
</dbReference>
<evidence type="ECO:0000256" key="2">
    <source>
        <dbReference type="ARBA" id="ARBA00022692"/>
    </source>
</evidence>
<dbReference type="Pfam" id="PF00520">
    <property type="entry name" value="Ion_trans"/>
    <property type="match status" value="1"/>
</dbReference>
<keyword evidence="3 6" id="KW-1133">Transmembrane helix</keyword>
<dbReference type="PANTHER" id="PTHR43833">
    <property type="entry name" value="POTASSIUM CHANNEL PROTEIN 2-RELATED-RELATED"/>
    <property type="match status" value="1"/>
</dbReference>
<dbReference type="PROSITE" id="PS51202">
    <property type="entry name" value="RCK_C"/>
    <property type="match status" value="1"/>
</dbReference>
<evidence type="ECO:0000313" key="10">
    <source>
        <dbReference type="Proteomes" id="UP000077628"/>
    </source>
</evidence>
<dbReference type="AlphaFoldDB" id="A0A177NWA8"/>
<keyword evidence="4 6" id="KW-0472">Membrane</keyword>
<feature type="domain" description="RCK N-terminal" evidence="7">
    <location>
        <begin position="287"/>
        <end position="404"/>
    </location>
</feature>